<dbReference type="Proteomes" id="UP001162131">
    <property type="component" value="Unassembled WGS sequence"/>
</dbReference>
<name>A0AAU9J7P1_9CILI</name>
<organism evidence="2 3">
    <name type="scientific">Blepharisma stoltei</name>
    <dbReference type="NCBI Taxonomy" id="1481888"/>
    <lineage>
        <taxon>Eukaryota</taxon>
        <taxon>Sar</taxon>
        <taxon>Alveolata</taxon>
        <taxon>Ciliophora</taxon>
        <taxon>Postciliodesmatophora</taxon>
        <taxon>Heterotrichea</taxon>
        <taxon>Heterotrichida</taxon>
        <taxon>Blepharismidae</taxon>
        <taxon>Blepharisma</taxon>
    </lineage>
</organism>
<gene>
    <name evidence="2" type="ORF">BSTOLATCC_MIC24144</name>
</gene>
<dbReference type="Gene3D" id="1.10.287.1490">
    <property type="match status" value="1"/>
</dbReference>
<reference evidence="2" key="1">
    <citation type="submission" date="2021-09" db="EMBL/GenBank/DDBJ databases">
        <authorList>
            <consortium name="AG Swart"/>
            <person name="Singh M."/>
            <person name="Singh A."/>
            <person name="Seah K."/>
            <person name="Emmerich C."/>
        </authorList>
    </citation>
    <scope>NUCLEOTIDE SEQUENCE</scope>
    <source>
        <strain evidence="2">ATCC30299</strain>
    </source>
</reference>
<evidence type="ECO:0000256" key="1">
    <source>
        <dbReference type="SAM" id="Coils"/>
    </source>
</evidence>
<feature type="coiled-coil region" evidence="1">
    <location>
        <begin position="70"/>
        <end position="192"/>
    </location>
</feature>
<evidence type="ECO:0000313" key="3">
    <source>
        <dbReference type="Proteomes" id="UP001162131"/>
    </source>
</evidence>
<dbReference type="EMBL" id="CAJZBQ010000023">
    <property type="protein sequence ID" value="CAG9319593.1"/>
    <property type="molecule type" value="Genomic_DNA"/>
</dbReference>
<sequence>MKRSKIGKKQDLERDKFCYICEDISIRANSVIECSICELAICKKHARRNDENSWICVNCVREEIKASLLNGELGNNLTQLRSDIKVYQDEKTRRREEIAKHKSTILRLESQLKTNESKYVQKIKAIEEKIEKEENRTYLVESTIENLKEVIISSENSEKVIRDRLNSIEAEIKHIEQNRDNHIKDIEKLDTESCELGNKNQNMIPYKKLRTITCRNCHNEIKKKFKDQILVLLRHIARESLIESVMNTREAIESRDKNDPILAEEKKACPKCLLM</sequence>
<protein>
    <submittedName>
        <fullName evidence="2">Uncharacterized protein</fullName>
    </submittedName>
</protein>
<dbReference type="AlphaFoldDB" id="A0AAU9J7P1"/>
<accession>A0AAU9J7P1</accession>
<evidence type="ECO:0000313" key="2">
    <source>
        <dbReference type="EMBL" id="CAG9319593.1"/>
    </source>
</evidence>
<keyword evidence="1" id="KW-0175">Coiled coil</keyword>
<dbReference type="InterPro" id="IPR011011">
    <property type="entry name" value="Znf_FYVE_PHD"/>
</dbReference>
<keyword evidence="3" id="KW-1185">Reference proteome</keyword>
<proteinExistence type="predicted"/>
<comment type="caution">
    <text evidence="2">The sequence shown here is derived from an EMBL/GenBank/DDBJ whole genome shotgun (WGS) entry which is preliminary data.</text>
</comment>
<dbReference type="SUPFAM" id="SSF57903">
    <property type="entry name" value="FYVE/PHD zinc finger"/>
    <property type="match status" value="1"/>
</dbReference>